<evidence type="ECO:0000256" key="1">
    <source>
        <dbReference type="ARBA" id="ARBA00009890"/>
    </source>
</evidence>
<dbReference type="Proteomes" id="UP000469559">
    <property type="component" value="Unassembled WGS sequence"/>
</dbReference>
<sequence length="1059" mass="117149">MSRGAHLPDPGLIDLTLSDDDSSDQALQTFSKLSASQMLDALPVSNHGLPVPYSADSVNARAPPRFPAATRTSGAYTRGAISLGRRELSTGNENRSGVENPAKRRKTHGGVPSGQSIRTTTSQAAQNNEFQINLVLKRQVFPHIKVAVAQCQQRLSDEERAEVGEKTAGFLVKDPGFIKNFVANGLKLGIAYENDLAHRAKTMVDQYAREIFLVSITPRLPRDISTGASKSKEMASNNQLSRQNSTQTTRSNSTASEAAGEIFEHPPILPKQTSMSTNSRKYSSSPATSFSHDALDLGNSVDSNLRTPGASRQKTRQPTTRRRSTRQPVVLIKSATPAQTKDSSEIVHPEASAASRPYVRNRPPDLQHVDFSFEEPKAQPISRPRPSILSQLSSREFLGLAPPSFNTGQGSFKEKVTSCLEDNLTRISEWTDCCGDIAAISWTGDDTFVCGAVAHSDFHNMQYNKPGNLGVGSLSFDTLKAIPDHRIVRPLIGTAENAENALESMRRTQDPWLYTSVVSSSHNEVNGFTFTASFDKTVKVWSVANDGSTLDLRATWEHDNKVNFVVCSEHHDRVATAADVCHNAIRVYNFDELDIANSPHDTYSGERAREQAQEIRRRDTWAYFPATMQWGKAPIVANYLLVGYSPRSINGHDIDIPEDKRNTGEICIWDVEDMSRVAISSAHSQNVFELIWHPTQPFFIAATSPTGHFESDTRTQVRLFARKGLGAFFHLKTLDCPALDINELTMIDIHSYVTASCTDGNTYVWDTARHNERPIHVLNHGDSLDNPLPDLPREIGDEGVKFASWGRSSKRFYTGSSDGRLKAWNIHEAPGNALVRHVLEVSGGISVGAFSRDFSKLLVGDATGKVHLLAYDDSDLDEDEESSETDERPTFSPVSGSGALRKAFAKRPEVIIPHPEPPPPLQSRGESFSMENLEKSAQELSLEFLVEGRLRLHPDPAIGVVQGPNYAETKLFRPEAHQDGDISKPLLPEFGAKQQYEKLRNTSKIRFSKLPTVQCPDLDLHARNEALDLALEKESVDFDFDYGFEREPTPHFAIFGNMR</sequence>
<dbReference type="Gene3D" id="2.130.10.10">
    <property type="entry name" value="YVTN repeat-like/Quinoprotein amine dehydrogenase"/>
    <property type="match status" value="1"/>
</dbReference>
<proteinExistence type="inferred from homology"/>
<feature type="region of interest" description="Disordered" evidence="2">
    <location>
        <begin position="875"/>
        <end position="898"/>
    </location>
</feature>
<name>A0A8T9BM93_9HELO</name>
<dbReference type="GO" id="GO:0031931">
    <property type="term" value="C:TORC1 complex"/>
    <property type="evidence" value="ECO:0007669"/>
    <property type="project" value="InterPro"/>
</dbReference>
<feature type="region of interest" description="Disordered" evidence="2">
    <location>
        <begin position="84"/>
        <end position="123"/>
    </location>
</feature>
<accession>A0A8T9BM93</accession>
<reference evidence="3 4" key="1">
    <citation type="submission" date="2018-05" db="EMBL/GenBank/DDBJ databases">
        <title>Whole genome sequencing for identification of molecular markers to develop diagnostic detection tools for the regulated plant pathogen Lachnellula willkommii.</title>
        <authorList>
            <person name="Giroux E."/>
            <person name="Bilodeau G."/>
        </authorList>
    </citation>
    <scope>NUCLEOTIDE SEQUENCE [LARGE SCALE GENOMIC DNA]</scope>
    <source>
        <strain evidence="3 4">CBS 203.66</strain>
    </source>
</reference>
<comment type="caution">
    <text evidence="3">The sequence shown here is derived from an EMBL/GenBank/DDBJ whole genome shotgun (WGS) entry which is preliminary data.</text>
</comment>
<evidence type="ECO:0000313" key="4">
    <source>
        <dbReference type="Proteomes" id="UP000469559"/>
    </source>
</evidence>
<comment type="similarity">
    <text evidence="1">Belongs to the WD repeat LST8 family.</text>
</comment>
<dbReference type="SMART" id="SM00320">
    <property type="entry name" value="WD40"/>
    <property type="match status" value="6"/>
</dbReference>
<dbReference type="AlphaFoldDB" id="A0A8T9BM93"/>
<protein>
    <submittedName>
        <fullName evidence="3">Rik1-associated factor 1</fullName>
    </submittedName>
</protein>
<feature type="compositionally biased region" description="Polar residues" evidence="2">
    <location>
        <begin position="271"/>
        <end position="291"/>
    </location>
</feature>
<dbReference type="InterPro" id="IPR015943">
    <property type="entry name" value="WD40/YVTN_repeat-like_dom_sf"/>
</dbReference>
<dbReference type="InterPro" id="IPR001680">
    <property type="entry name" value="WD40_rpt"/>
</dbReference>
<dbReference type="InterPro" id="IPR037588">
    <property type="entry name" value="MLST8"/>
</dbReference>
<organism evidence="3 4">
    <name type="scientific">Lachnellula arida</name>
    <dbReference type="NCBI Taxonomy" id="1316785"/>
    <lineage>
        <taxon>Eukaryota</taxon>
        <taxon>Fungi</taxon>
        <taxon>Dikarya</taxon>
        <taxon>Ascomycota</taxon>
        <taxon>Pezizomycotina</taxon>
        <taxon>Leotiomycetes</taxon>
        <taxon>Helotiales</taxon>
        <taxon>Lachnaceae</taxon>
        <taxon>Lachnellula</taxon>
    </lineage>
</organism>
<evidence type="ECO:0000256" key="2">
    <source>
        <dbReference type="SAM" id="MobiDB-lite"/>
    </source>
</evidence>
<feature type="compositionally biased region" description="Acidic residues" evidence="2">
    <location>
        <begin position="875"/>
        <end position="884"/>
    </location>
</feature>
<feature type="region of interest" description="Disordered" evidence="2">
    <location>
        <begin position="223"/>
        <end position="362"/>
    </location>
</feature>
<feature type="compositionally biased region" description="Polar residues" evidence="2">
    <location>
        <begin position="113"/>
        <end position="123"/>
    </location>
</feature>
<dbReference type="GO" id="GO:0031929">
    <property type="term" value="P:TOR signaling"/>
    <property type="evidence" value="ECO:0007669"/>
    <property type="project" value="InterPro"/>
</dbReference>
<evidence type="ECO:0000313" key="3">
    <source>
        <dbReference type="EMBL" id="TVY21077.1"/>
    </source>
</evidence>
<dbReference type="InterPro" id="IPR036322">
    <property type="entry name" value="WD40_repeat_dom_sf"/>
</dbReference>
<dbReference type="SUPFAM" id="SSF50978">
    <property type="entry name" value="WD40 repeat-like"/>
    <property type="match status" value="1"/>
</dbReference>
<dbReference type="EMBL" id="QGMF01000028">
    <property type="protein sequence ID" value="TVY21077.1"/>
    <property type="molecule type" value="Genomic_DNA"/>
</dbReference>
<dbReference type="PANTHER" id="PTHR19842:SF2">
    <property type="entry name" value="WD REPEAT PROTEIN (AFU_ORTHOLOGUE AFUA_5G04300)"/>
    <property type="match status" value="1"/>
</dbReference>
<dbReference type="GO" id="GO:0031932">
    <property type="term" value="C:TORC2 complex"/>
    <property type="evidence" value="ECO:0007669"/>
    <property type="project" value="InterPro"/>
</dbReference>
<feature type="compositionally biased region" description="Low complexity" evidence="2">
    <location>
        <begin position="236"/>
        <end position="254"/>
    </location>
</feature>
<gene>
    <name evidence="3" type="primary">raf1</name>
    <name evidence="3" type="ORF">LARI1_G001098</name>
</gene>
<dbReference type="OrthoDB" id="10248252at2759"/>
<keyword evidence="4" id="KW-1185">Reference proteome</keyword>
<dbReference type="PANTHER" id="PTHR19842">
    <property type="entry name" value="G BETA-LIKE PROTEIN GBL"/>
    <property type="match status" value="1"/>
</dbReference>
<feature type="compositionally biased region" description="Basic residues" evidence="2">
    <location>
        <begin position="313"/>
        <end position="325"/>
    </location>
</feature>
<dbReference type="GO" id="GO:0032956">
    <property type="term" value="P:regulation of actin cytoskeleton organization"/>
    <property type="evidence" value="ECO:0007669"/>
    <property type="project" value="TreeGrafter"/>
</dbReference>